<evidence type="ECO:0000256" key="1">
    <source>
        <dbReference type="ARBA" id="ARBA00007953"/>
    </source>
</evidence>
<comment type="similarity">
    <text evidence="1">Belongs to the pseudouridine synthase TruD family.</text>
</comment>
<dbReference type="PANTHER" id="PTHR13326">
    <property type="entry name" value="TRNA PSEUDOURIDINE SYNTHASE D"/>
    <property type="match status" value="1"/>
</dbReference>
<dbReference type="InterPro" id="IPR011760">
    <property type="entry name" value="PsdUridine_synth_TruD_insert"/>
</dbReference>
<evidence type="ECO:0000313" key="7">
    <source>
        <dbReference type="Proteomes" id="UP000695022"/>
    </source>
</evidence>
<feature type="domain" description="TRUD" evidence="6">
    <location>
        <begin position="309"/>
        <end position="508"/>
    </location>
</feature>
<dbReference type="PIRSF" id="PIRSF037016">
    <property type="entry name" value="Pseudouridin_synth_euk_prd"/>
    <property type="match status" value="1"/>
</dbReference>
<dbReference type="NCBIfam" id="TIGR00094">
    <property type="entry name" value="tRNA_TruD_broad"/>
    <property type="match status" value="1"/>
</dbReference>
<dbReference type="CDD" id="cd02576">
    <property type="entry name" value="PseudoU_synth_ScPUS7"/>
    <property type="match status" value="1"/>
</dbReference>
<feature type="region of interest" description="Disordered" evidence="5">
    <location>
        <begin position="410"/>
        <end position="436"/>
    </location>
</feature>
<evidence type="ECO:0000256" key="4">
    <source>
        <dbReference type="ARBA" id="ARBA00036943"/>
    </source>
</evidence>
<evidence type="ECO:0000256" key="5">
    <source>
        <dbReference type="SAM" id="MobiDB-lite"/>
    </source>
</evidence>
<keyword evidence="7" id="KW-1185">Reference proteome</keyword>
<evidence type="ECO:0000256" key="3">
    <source>
        <dbReference type="ARBA" id="ARBA00023235"/>
    </source>
</evidence>
<name>A0ABM1ECX2_PRICU</name>
<dbReference type="Pfam" id="PF01142">
    <property type="entry name" value="TruD"/>
    <property type="match status" value="2"/>
</dbReference>
<feature type="compositionally biased region" description="Basic and acidic residues" evidence="5">
    <location>
        <begin position="634"/>
        <end position="644"/>
    </location>
</feature>
<dbReference type="Gene3D" id="3.30.70.3160">
    <property type="match status" value="1"/>
</dbReference>
<dbReference type="PANTHER" id="PTHR13326:SF31">
    <property type="entry name" value="PSEUDOURIDYLATE SYNTHASE 7 HOMOLOG"/>
    <property type="match status" value="1"/>
</dbReference>
<keyword evidence="3" id="KW-0413">Isomerase</keyword>
<dbReference type="Gene3D" id="3.30.2350.20">
    <property type="entry name" value="TruD, catalytic domain"/>
    <property type="match status" value="2"/>
</dbReference>
<dbReference type="InterPro" id="IPR020103">
    <property type="entry name" value="PsdUridine_synth_cat_dom_sf"/>
</dbReference>
<dbReference type="SUPFAM" id="SSF55120">
    <property type="entry name" value="Pseudouridine synthase"/>
    <property type="match status" value="1"/>
</dbReference>
<dbReference type="RefSeq" id="XP_014670043.1">
    <property type="nucleotide sequence ID" value="XM_014814557.1"/>
</dbReference>
<feature type="compositionally biased region" description="Polar residues" evidence="5">
    <location>
        <begin position="609"/>
        <end position="633"/>
    </location>
</feature>
<evidence type="ECO:0000259" key="6">
    <source>
        <dbReference type="PROSITE" id="PS50984"/>
    </source>
</evidence>
<proteinExistence type="inferred from homology"/>
<dbReference type="Proteomes" id="UP000695022">
    <property type="component" value="Unplaced"/>
</dbReference>
<dbReference type="InterPro" id="IPR001656">
    <property type="entry name" value="PsdUridine_synth_TruD"/>
</dbReference>
<evidence type="ECO:0000313" key="8">
    <source>
        <dbReference type="RefSeq" id="XP_014670043.1"/>
    </source>
</evidence>
<dbReference type="InterPro" id="IPR042214">
    <property type="entry name" value="TruD_catalytic"/>
</dbReference>
<comment type="catalytic activity">
    <reaction evidence="4">
        <text>a uridine in tRNA = a pseudouridine in tRNA</text>
        <dbReference type="Rhea" id="RHEA:54572"/>
        <dbReference type="Rhea" id="RHEA-COMP:13339"/>
        <dbReference type="Rhea" id="RHEA-COMP:13934"/>
        <dbReference type="ChEBI" id="CHEBI:65314"/>
        <dbReference type="ChEBI" id="CHEBI:65315"/>
    </reaction>
</comment>
<dbReference type="GeneID" id="106811040"/>
<dbReference type="PROSITE" id="PS50984">
    <property type="entry name" value="TRUD"/>
    <property type="match status" value="1"/>
</dbReference>
<sequence length="644" mass="70742">MATAKRLLINDGNCETGNDESLVGASGSEAKRLKCDDKEVAGDAESPLYFPKEVDVGITEYVGRHQGFFGVVKQRYSDFVVNEVDTSEQVLRLNDVSKPECASTVRMKTKSTEGILSEEDLKKLDGLEADGVPVTLNVVDAENKAIRTKVHNVISQLYMSFDSETIEKDGKKVIVVSKSKGNRRSAHSDWPSTKGQYCHFLLYKENRDTADAINTIARLLRQKNGSFAYAGTKDKRGKTTQAVSAYRVRAELLHGLNTTLKGITLGNFHYEAKTLRLGQLKGNQFTIVLRNVTNARNVDEAMASLRDNGFINYYGMQRFGTTTIPTHHVGRALLLSKWQEAVELILKPREGENDEISESRRVFWETRNAKVALEKLHKWRCVEGQLLRGLAGSRHKNDFLGAITSVQAASGWGPDSSGRCKEKSDGDGGTVDNPQRSGVRALTEDEVHQYDITDIVLPLPGYDITYPANEVADWYKELLAVDGLSSAALKHKVKDYALPGAYRKILVKPTNLSWKLYGYHDNTLPLTLSDLDRLNMVDEPESIADGLFEGLRVEFSLPSSSYATMALREVLKIDTSAAYQTTLNDKATGADGGRSQATLSDEGARASATHENSISDEASSTATPAGQVSASDSASHDENSGQDN</sequence>
<reference evidence="8" key="1">
    <citation type="submission" date="2025-08" db="UniProtKB">
        <authorList>
            <consortium name="RefSeq"/>
        </authorList>
    </citation>
    <scope>IDENTIFICATION</scope>
</reference>
<organism evidence="7 8">
    <name type="scientific">Priapulus caudatus</name>
    <name type="common">Priapulid worm</name>
    <dbReference type="NCBI Taxonomy" id="37621"/>
    <lineage>
        <taxon>Eukaryota</taxon>
        <taxon>Metazoa</taxon>
        <taxon>Ecdysozoa</taxon>
        <taxon>Scalidophora</taxon>
        <taxon>Priapulida</taxon>
        <taxon>Priapulimorpha</taxon>
        <taxon>Priapulimorphida</taxon>
        <taxon>Priapulidae</taxon>
        <taxon>Priapulus</taxon>
    </lineage>
</organism>
<dbReference type="Gene3D" id="1.10.1510.30">
    <property type="match status" value="1"/>
</dbReference>
<accession>A0ABM1ECX2</accession>
<gene>
    <name evidence="8" type="primary">LOC106811040</name>
</gene>
<protein>
    <submittedName>
        <fullName evidence="8">Pseudouridylate synthase 7 homolog</fullName>
    </submittedName>
</protein>
<evidence type="ECO:0000256" key="2">
    <source>
        <dbReference type="ARBA" id="ARBA00022694"/>
    </source>
</evidence>
<keyword evidence="2" id="KW-0819">tRNA processing</keyword>
<feature type="region of interest" description="Disordered" evidence="5">
    <location>
        <begin position="585"/>
        <end position="644"/>
    </location>
</feature>